<dbReference type="AlphaFoldDB" id="A0A6J4SYC9"/>
<dbReference type="EMBL" id="CADCVS010000307">
    <property type="protein sequence ID" value="CAA9508712.1"/>
    <property type="molecule type" value="Genomic_DNA"/>
</dbReference>
<gene>
    <name evidence="1" type="ORF">AVDCRST_MAG30-2354</name>
</gene>
<accession>A0A6J4SYC9</accession>
<sequence length="114" mass="12837">MPERFREPPDGSGMWKQPWLVRCPRCAERASVVEVPAPSRSRLVCPNCGLAREGIAGLTYDGRVCQQVGRRGPWRRTWVPRQHWPLPRSEAYALWLQESGCGGQVVSASNAEHL</sequence>
<name>A0A6J4SYC9_9ACTN</name>
<organism evidence="1">
    <name type="scientific">uncultured Solirubrobacteraceae bacterium</name>
    <dbReference type="NCBI Taxonomy" id="1162706"/>
    <lineage>
        <taxon>Bacteria</taxon>
        <taxon>Bacillati</taxon>
        <taxon>Actinomycetota</taxon>
        <taxon>Thermoleophilia</taxon>
        <taxon>Solirubrobacterales</taxon>
        <taxon>Solirubrobacteraceae</taxon>
        <taxon>environmental samples</taxon>
    </lineage>
</organism>
<evidence type="ECO:0000313" key="1">
    <source>
        <dbReference type="EMBL" id="CAA9508712.1"/>
    </source>
</evidence>
<reference evidence="1" key="1">
    <citation type="submission" date="2020-02" db="EMBL/GenBank/DDBJ databases">
        <authorList>
            <person name="Meier V. D."/>
        </authorList>
    </citation>
    <scope>NUCLEOTIDE SEQUENCE</scope>
    <source>
        <strain evidence="1">AVDCRST_MAG30</strain>
    </source>
</reference>
<proteinExistence type="predicted"/>
<feature type="non-terminal residue" evidence="1">
    <location>
        <position position="114"/>
    </location>
</feature>
<protein>
    <submittedName>
        <fullName evidence="1">Uncharacterized protein</fullName>
    </submittedName>
</protein>